<keyword evidence="1" id="KW-0540">Nuclease</keyword>
<dbReference type="PANTHER" id="PTHR41286">
    <property type="entry name" value="HNH NUCLEASE YAJD-RELATED"/>
    <property type="match status" value="1"/>
</dbReference>
<organism evidence="6 7">
    <name type="scientific">Corynebacterium stationis</name>
    <dbReference type="NCBI Taxonomy" id="1705"/>
    <lineage>
        <taxon>Bacteria</taxon>
        <taxon>Bacillati</taxon>
        <taxon>Actinomycetota</taxon>
        <taxon>Actinomycetes</taxon>
        <taxon>Mycobacteriales</taxon>
        <taxon>Corynebacteriaceae</taxon>
        <taxon>Corynebacterium</taxon>
    </lineage>
</organism>
<evidence type="ECO:0000313" key="6">
    <source>
        <dbReference type="EMBL" id="NME89570.1"/>
    </source>
</evidence>
<dbReference type="Pfam" id="PF01844">
    <property type="entry name" value="HNH"/>
    <property type="match status" value="1"/>
</dbReference>
<evidence type="ECO:0000313" key="7">
    <source>
        <dbReference type="Proteomes" id="UP000544551"/>
    </source>
</evidence>
<dbReference type="PANTHER" id="PTHR41286:SF1">
    <property type="entry name" value="HNH NUCLEASE YAJD-RELATED"/>
    <property type="match status" value="1"/>
</dbReference>
<proteinExistence type="inferred from homology"/>
<protein>
    <recommendedName>
        <fullName evidence="4">Putative HNH nuclease YajD</fullName>
    </recommendedName>
</protein>
<evidence type="ECO:0000256" key="3">
    <source>
        <dbReference type="ARBA" id="ARBA00038412"/>
    </source>
</evidence>
<dbReference type="InterPro" id="IPR002711">
    <property type="entry name" value="HNH"/>
</dbReference>
<dbReference type="RefSeq" id="WP_168969849.1">
    <property type="nucleotide sequence ID" value="NZ_JABAFZ010000006.1"/>
</dbReference>
<dbReference type="SMART" id="SM00507">
    <property type="entry name" value="HNHc"/>
    <property type="match status" value="1"/>
</dbReference>
<sequence>MAWGDGRTKTSEWKRIRNIILKRDGHTCQRCGDNGNEVNHIIPVTEGGTDDLENLETLCASCHQPETVAQTTRAVRRHAAWGRHPGEHHPGLA</sequence>
<dbReference type="GO" id="GO:0005829">
    <property type="term" value="C:cytosol"/>
    <property type="evidence" value="ECO:0007669"/>
    <property type="project" value="TreeGrafter"/>
</dbReference>
<feature type="domain" description="HNH nuclease" evidence="5">
    <location>
        <begin position="15"/>
        <end position="64"/>
    </location>
</feature>
<evidence type="ECO:0000256" key="2">
    <source>
        <dbReference type="ARBA" id="ARBA00022801"/>
    </source>
</evidence>
<dbReference type="GO" id="GO:0016787">
    <property type="term" value="F:hydrolase activity"/>
    <property type="evidence" value="ECO:0007669"/>
    <property type="project" value="UniProtKB-KW"/>
</dbReference>
<evidence type="ECO:0000256" key="4">
    <source>
        <dbReference type="ARBA" id="ARBA00040194"/>
    </source>
</evidence>
<keyword evidence="2" id="KW-0378">Hydrolase</keyword>
<gene>
    <name evidence="6" type="ORF">HF853_07800</name>
</gene>
<dbReference type="Proteomes" id="UP000544551">
    <property type="component" value="Unassembled WGS sequence"/>
</dbReference>
<dbReference type="InterPro" id="IPR003615">
    <property type="entry name" value="HNH_nuc"/>
</dbReference>
<evidence type="ECO:0000256" key="1">
    <source>
        <dbReference type="ARBA" id="ARBA00022722"/>
    </source>
</evidence>
<dbReference type="EMBL" id="JABAFZ010000006">
    <property type="protein sequence ID" value="NME89570.1"/>
    <property type="molecule type" value="Genomic_DNA"/>
</dbReference>
<reference evidence="6 7" key="1">
    <citation type="submission" date="2020-04" db="EMBL/GenBank/DDBJ databases">
        <authorList>
            <person name="Hitch T.C.A."/>
            <person name="Wylensek D."/>
            <person name="Clavel T."/>
        </authorList>
    </citation>
    <scope>NUCLEOTIDE SEQUENCE [LARGE SCALE GENOMIC DNA]</scope>
    <source>
        <strain evidence="6 7">BL-383-APC-3D</strain>
    </source>
</reference>
<name>A0AB36CLC5_9CORY</name>
<accession>A0AB36CLC5</accession>
<dbReference type="AlphaFoldDB" id="A0AB36CLC5"/>
<dbReference type="CDD" id="cd00085">
    <property type="entry name" value="HNHc"/>
    <property type="match status" value="1"/>
</dbReference>
<dbReference type="GO" id="GO:0003676">
    <property type="term" value="F:nucleic acid binding"/>
    <property type="evidence" value="ECO:0007669"/>
    <property type="project" value="InterPro"/>
</dbReference>
<evidence type="ECO:0000259" key="5">
    <source>
        <dbReference type="SMART" id="SM00507"/>
    </source>
</evidence>
<dbReference type="Gene3D" id="1.10.30.50">
    <property type="match status" value="1"/>
</dbReference>
<comment type="caution">
    <text evidence="6">The sequence shown here is derived from an EMBL/GenBank/DDBJ whole genome shotgun (WGS) entry which is preliminary data.</text>
</comment>
<comment type="similarity">
    <text evidence="3">Belongs to the HNH nuclease family.</text>
</comment>
<dbReference type="GO" id="GO:0008270">
    <property type="term" value="F:zinc ion binding"/>
    <property type="evidence" value="ECO:0007669"/>
    <property type="project" value="InterPro"/>
</dbReference>
<keyword evidence="6" id="KW-0255">Endonuclease</keyword>
<dbReference type="GO" id="GO:0004519">
    <property type="term" value="F:endonuclease activity"/>
    <property type="evidence" value="ECO:0007669"/>
    <property type="project" value="UniProtKB-KW"/>
</dbReference>